<feature type="transmembrane region" description="Helical" evidence="9">
    <location>
        <begin position="143"/>
        <end position="162"/>
    </location>
</feature>
<evidence type="ECO:0000256" key="9">
    <source>
        <dbReference type="SAM" id="Phobius"/>
    </source>
</evidence>
<keyword evidence="6 11" id="KW-0418">Kinase</keyword>
<dbReference type="Pfam" id="PF02518">
    <property type="entry name" value="HATPase_c"/>
    <property type="match status" value="1"/>
</dbReference>
<evidence type="ECO:0000256" key="4">
    <source>
        <dbReference type="ARBA" id="ARBA00022679"/>
    </source>
</evidence>
<keyword evidence="9" id="KW-0472">Membrane</keyword>
<evidence type="ECO:0000259" key="10">
    <source>
        <dbReference type="PROSITE" id="PS50109"/>
    </source>
</evidence>
<keyword evidence="7" id="KW-0067">ATP-binding</keyword>
<evidence type="ECO:0000256" key="5">
    <source>
        <dbReference type="ARBA" id="ARBA00022741"/>
    </source>
</evidence>
<keyword evidence="3" id="KW-0597">Phosphoprotein</keyword>
<organism evidence="11 12">
    <name type="scientific">Eiseniibacteriota bacterium</name>
    <dbReference type="NCBI Taxonomy" id="2212470"/>
    <lineage>
        <taxon>Bacteria</taxon>
        <taxon>Candidatus Eiseniibacteriota</taxon>
    </lineage>
</organism>
<name>A0A956SF36_UNCEI</name>
<dbReference type="GO" id="GO:0007234">
    <property type="term" value="P:osmosensory signaling via phosphorelay pathway"/>
    <property type="evidence" value="ECO:0007669"/>
    <property type="project" value="TreeGrafter"/>
</dbReference>
<dbReference type="SMART" id="SM00065">
    <property type="entry name" value="GAF"/>
    <property type="match status" value="1"/>
</dbReference>
<keyword evidence="9" id="KW-0812">Transmembrane</keyword>
<dbReference type="PANTHER" id="PTHR42878:SF7">
    <property type="entry name" value="SENSOR HISTIDINE KINASE GLRK"/>
    <property type="match status" value="1"/>
</dbReference>
<evidence type="ECO:0000256" key="7">
    <source>
        <dbReference type="ARBA" id="ARBA00022840"/>
    </source>
</evidence>
<dbReference type="GO" id="GO:0030295">
    <property type="term" value="F:protein kinase activator activity"/>
    <property type="evidence" value="ECO:0007669"/>
    <property type="project" value="TreeGrafter"/>
</dbReference>
<comment type="catalytic activity">
    <reaction evidence="1">
        <text>ATP + protein L-histidine = ADP + protein N-phospho-L-histidine.</text>
        <dbReference type="EC" id="2.7.13.3"/>
    </reaction>
</comment>
<dbReference type="SUPFAM" id="SSF47384">
    <property type="entry name" value="Homodimeric domain of signal transducing histidine kinase"/>
    <property type="match status" value="1"/>
</dbReference>
<dbReference type="InterPro" id="IPR036097">
    <property type="entry name" value="HisK_dim/P_sf"/>
</dbReference>
<dbReference type="Gene3D" id="3.30.450.40">
    <property type="match status" value="1"/>
</dbReference>
<dbReference type="Gene3D" id="3.30.565.10">
    <property type="entry name" value="Histidine kinase-like ATPase, C-terminal domain"/>
    <property type="match status" value="1"/>
</dbReference>
<protein>
    <recommendedName>
        <fullName evidence="2">histidine kinase</fullName>
        <ecNumber evidence="2">2.7.13.3</ecNumber>
    </recommendedName>
</protein>
<dbReference type="InterPro" id="IPR050351">
    <property type="entry name" value="BphY/WalK/GraS-like"/>
</dbReference>
<dbReference type="PRINTS" id="PR00344">
    <property type="entry name" value="BCTRLSENSOR"/>
</dbReference>
<dbReference type="InterPro" id="IPR005467">
    <property type="entry name" value="His_kinase_dom"/>
</dbReference>
<evidence type="ECO:0000256" key="3">
    <source>
        <dbReference type="ARBA" id="ARBA00022553"/>
    </source>
</evidence>
<feature type="transmembrane region" description="Helical" evidence="9">
    <location>
        <begin position="189"/>
        <end position="207"/>
    </location>
</feature>
<dbReference type="InterPro" id="IPR004358">
    <property type="entry name" value="Sig_transdc_His_kin-like_C"/>
</dbReference>
<feature type="domain" description="Histidine kinase" evidence="10">
    <location>
        <begin position="408"/>
        <end position="628"/>
    </location>
</feature>
<keyword evidence="8" id="KW-0902">Two-component regulatory system</keyword>
<keyword evidence="9" id="KW-1133">Transmembrane helix</keyword>
<dbReference type="SUPFAM" id="SSF55781">
    <property type="entry name" value="GAF domain-like"/>
    <property type="match status" value="1"/>
</dbReference>
<dbReference type="SUPFAM" id="SSF55874">
    <property type="entry name" value="ATPase domain of HSP90 chaperone/DNA topoisomerase II/histidine kinase"/>
    <property type="match status" value="1"/>
</dbReference>
<sequence>MGSLSKIGSSFAPGLSPERPLEDLPSIWGRRPSWQLPLRWLIAPLLVSLAVIANSLGFSLDLRAILAIAAAHPVFSALITLAYRLSDRSAGTTGYDRMLLSTEVLVDYVAMFLLIHFTGGVFSPLTPFLIFHVILAGIRFPGGAAYVFATWATLGIWGLYFANQSGWITSRPIVHEGVLLHPESGGLEAKVALVSLSVTIFLAALLVHQIMIGVRSRVVALSETTDALAMSNRKLGSLYEIVRVIGRERHLKRILDRVAHELAGIVGNAAVAIGLVEEGGRTLRFAAAEGLPDVFTTSTIELEKSPFHERVLRGETALEGRIDLDHSHQLRGKLADLGIQSILLAPLRVENRILGTLGIYATQEGRFHDIDARFLELTAELVAMAIEDARTNEEIEALVEEKTRFTLQVAHNLRAPLGAALGLLDLMTAGHLGQMDPRQLETTERVMTRLQALDEMISGLLEIGRSRDWGQEIVDVRVDPAEVARHLESTFGPEATRHGVSFHVCAEDGLPTVQSGGDLVMRIAENLVSNAIKYTPAGGEVEVRFERKAPGQVRLLVRDSGIGIPSSEQSRLSEEFFRASNAKKHTALGTGLGLAFVKEAVERHRGHLFVASDSGLGTVVAVDLYEKRPVSPVADTAPEIEGRPVTFIGTSYDRPSPEAR</sequence>
<dbReference type="InterPro" id="IPR029016">
    <property type="entry name" value="GAF-like_dom_sf"/>
</dbReference>
<dbReference type="SMART" id="SM00387">
    <property type="entry name" value="HATPase_c"/>
    <property type="match status" value="1"/>
</dbReference>
<feature type="transmembrane region" description="Helical" evidence="9">
    <location>
        <begin position="64"/>
        <end position="85"/>
    </location>
</feature>
<dbReference type="AlphaFoldDB" id="A0A956SF36"/>
<evidence type="ECO:0000256" key="2">
    <source>
        <dbReference type="ARBA" id="ARBA00012438"/>
    </source>
</evidence>
<dbReference type="GO" id="GO:0000156">
    <property type="term" value="F:phosphorelay response regulator activity"/>
    <property type="evidence" value="ECO:0007669"/>
    <property type="project" value="TreeGrafter"/>
</dbReference>
<keyword evidence="5" id="KW-0547">Nucleotide-binding</keyword>
<evidence type="ECO:0000313" key="11">
    <source>
        <dbReference type="EMBL" id="MCA9755933.1"/>
    </source>
</evidence>
<dbReference type="InterPro" id="IPR003594">
    <property type="entry name" value="HATPase_dom"/>
</dbReference>
<accession>A0A956SF36</accession>
<dbReference type="InterPro" id="IPR003661">
    <property type="entry name" value="HisK_dim/P_dom"/>
</dbReference>
<dbReference type="PANTHER" id="PTHR42878">
    <property type="entry name" value="TWO-COMPONENT HISTIDINE KINASE"/>
    <property type="match status" value="1"/>
</dbReference>
<dbReference type="GO" id="GO:0000155">
    <property type="term" value="F:phosphorelay sensor kinase activity"/>
    <property type="evidence" value="ECO:0007669"/>
    <property type="project" value="InterPro"/>
</dbReference>
<evidence type="ECO:0000313" key="12">
    <source>
        <dbReference type="Proteomes" id="UP000739538"/>
    </source>
</evidence>
<reference evidence="11" key="1">
    <citation type="submission" date="2020-04" db="EMBL/GenBank/DDBJ databases">
        <authorList>
            <person name="Zhang T."/>
        </authorList>
    </citation>
    <scope>NUCLEOTIDE SEQUENCE</scope>
    <source>
        <strain evidence="11">HKST-UBA02</strain>
    </source>
</reference>
<feature type="transmembrane region" description="Helical" evidence="9">
    <location>
        <begin position="38"/>
        <end position="57"/>
    </location>
</feature>
<dbReference type="InterPro" id="IPR036890">
    <property type="entry name" value="HATPase_C_sf"/>
</dbReference>
<dbReference type="Gene3D" id="1.10.287.130">
    <property type="match status" value="1"/>
</dbReference>
<proteinExistence type="predicted"/>
<dbReference type="GO" id="GO:0005524">
    <property type="term" value="F:ATP binding"/>
    <property type="evidence" value="ECO:0007669"/>
    <property type="project" value="UniProtKB-KW"/>
</dbReference>
<dbReference type="EC" id="2.7.13.3" evidence="2"/>
<comment type="caution">
    <text evidence="11">The sequence shown here is derived from an EMBL/GenBank/DDBJ whole genome shotgun (WGS) entry which is preliminary data.</text>
</comment>
<dbReference type="SMART" id="SM00388">
    <property type="entry name" value="HisKA"/>
    <property type="match status" value="1"/>
</dbReference>
<dbReference type="EMBL" id="JAGQHS010000036">
    <property type="protein sequence ID" value="MCA9755933.1"/>
    <property type="molecule type" value="Genomic_DNA"/>
</dbReference>
<evidence type="ECO:0000256" key="6">
    <source>
        <dbReference type="ARBA" id="ARBA00022777"/>
    </source>
</evidence>
<keyword evidence="4" id="KW-0808">Transferase</keyword>
<evidence type="ECO:0000256" key="1">
    <source>
        <dbReference type="ARBA" id="ARBA00000085"/>
    </source>
</evidence>
<gene>
    <name evidence="11" type="ORF">KDA27_09040</name>
</gene>
<dbReference type="InterPro" id="IPR003018">
    <property type="entry name" value="GAF"/>
</dbReference>
<dbReference type="PROSITE" id="PS50109">
    <property type="entry name" value="HIS_KIN"/>
    <property type="match status" value="1"/>
</dbReference>
<feature type="transmembrane region" description="Helical" evidence="9">
    <location>
        <begin position="105"/>
        <end position="131"/>
    </location>
</feature>
<evidence type="ECO:0000256" key="8">
    <source>
        <dbReference type="ARBA" id="ARBA00023012"/>
    </source>
</evidence>
<reference evidence="11" key="2">
    <citation type="journal article" date="2021" name="Microbiome">
        <title>Successional dynamics and alternative stable states in a saline activated sludge microbial community over 9 years.</title>
        <authorList>
            <person name="Wang Y."/>
            <person name="Ye J."/>
            <person name="Ju F."/>
            <person name="Liu L."/>
            <person name="Boyd J.A."/>
            <person name="Deng Y."/>
            <person name="Parks D.H."/>
            <person name="Jiang X."/>
            <person name="Yin X."/>
            <person name="Woodcroft B.J."/>
            <person name="Tyson G.W."/>
            <person name="Hugenholtz P."/>
            <person name="Polz M.F."/>
            <person name="Zhang T."/>
        </authorList>
    </citation>
    <scope>NUCLEOTIDE SEQUENCE</scope>
    <source>
        <strain evidence="11">HKST-UBA02</strain>
    </source>
</reference>
<dbReference type="Pfam" id="PF13185">
    <property type="entry name" value="GAF_2"/>
    <property type="match status" value="1"/>
</dbReference>
<dbReference type="Proteomes" id="UP000739538">
    <property type="component" value="Unassembled WGS sequence"/>
</dbReference>